<keyword evidence="4" id="KW-1185">Reference proteome</keyword>
<dbReference type="GO" id="GO:0016787">
    <property type="term" value="F:hydrolase activity"/>
    <property type="evidence" value="ECO:0007669"/>
    <property type="project" value="UniProtKB-KW"/>
</dbReference>
<protein>
    <submittedName>
        <fullName evidence="3">Alpha-beta hydrolase superfamily lysophospholipase</fullName>
    </submittedName>
</protein>
<dbReference type="InterPro" id="IPR051044">
    <property type="entry name" value="MAG_DAG_Lipase"/>
</dbReference>
<dbReference type="Gene3D" id="3.40.50.1820">
    <property type="entry name" value="alpha/beta hydrolase"/>
    <property type="match status" value="1"/>
</dbReference>
<organism evidence="3 4">
    <name type="scientific">Schaalia hyovaginalis</name>
    <dbReference type="NCBI Taxonomy" id="29316"/>
    <lineage>
        <taxon>Bacteria</taxon>
        <taxon>Bacillati</taxon>
        <taxon>Actinomycetota</taxon>
        <taxon>Actinomycetes</taxon>
        <taxon>Actinomycetales</taxon>
        <taxon>Actinomycetaceae</taxon>
        <taxon>Schaalia</taxon>
    </lineage>
</organism>
<accession>A0A923IXC8</accession>
<keyword evidence="3" id="KW-0378">Hydrolase</keyword>
<dbReference type="PANTHER" id="PTHR11614">
    <property type="entry name" value="PHOSPHOLIPASE-RELATED"/>
    <property type="match status" value="1"/>
</dbReference>
<dbReference type="Proteomes" id="UP000617426">
    <property type="component" value="Unassembled WGS sequence"/>
</dbReference>
<dbReference type="InterPro" id="IPR029058">
    <property type="entry name" value="AB_hydrolase_fold"/>
</dbReference>
<gene>
    <name evidence="3" type="ORF">HD592_000560</name>
</gene>
<feature type="region of interest" description="Disordered" evidence="1">
    <location>
        <begin position="1"/>
        <end position="41"/>
    </location>
</feature>
<evidence type="ECO:0000313" key="4">
    <source>
        <dbReference type="Proteomes" id="UP000617426"/>
    </source>
</evidence>
<dbReference type="Pfam" id="PF12146">
    <property type="entry name" value="Hydrolase_4"/>
    <property type="match status" value="1"/>
</dbReference>
<feature type="domain" description="Serine aminopeptidase S33" evidence="2">
    <location>
        <begin position="96"/>
        <end position="229"/>
    </location>
</feature>
<name>A0A923IXC8_9ACTO</name>
<dbReference type="AlphaFoldDB" id="A0A923IXC8"/>
<evidence type="ECO:0000313" key="3">
    <source>
        <dbReference type="EMBL" id="MBB6333995.1"/>
    </source>
</evidence>
<dbReference type="SUPFAM" id="SSF53474">
    <property type="entry name" value="alpha/beta-Hydrolases"/>
    <property type="match status" value="1"/>
</dbReference>
<reference evidence="3" key="1">
    <citation type="submission" date="2020-08" db="EMBL/GenBank/DDBJ databases">
        <title>Sequencing the genomes of 1000 actinobacteria strains.</title>
        <authorList>
            <person name="Klenk H.-P."/>
        </authorList>
    </citation>
    <scope>NUCLEOTIDE SEQUENCE</scope>
    <source>
        <strain evidence="3">DSM 10695</strain>
    </source>
</reference>
<proteinExistence type="predicted"/>
<dbReference type="EMBL" id="JACHMK010000001">
    <property type="protein sequence ID" value="MBB6333995.1"/>
    <property type="molecule type" value="Genomic_DNA"/>
</dbReference>
<dbReference type="RefSeq" id="WP_184451717.1">
    <property type="nucleotide sequence ID" value="NZ_JACHMK010000001.1"/>
</dbReference>
<evidence type="ECO:0000259" key="2">
    <source>
        <dbReference type="Pfam" id="PF12146"/>
    </source>
</evidence>
<comment type="caution">
    <text evidence="3">The sequence shown here is derived from an EMBL/GenBank/DDBJ whole genome shotgun (WGS) entry which is preliminary data.</text>
</comment>
<dbReference type="InterPro" id="IPR022742">
    <property type="entry name" value="Hydrolase_4"/>
</dbReference>
<evidence type="ECO:0000256" key="1">
    <source>
        <dbReference type="SAM" id="MobiDB-lite"/>
    </source>
</evidence>
<sequence>MTDRPNEPAATSSPLDHEGEAPSAPQIDVLAPWGPAGPAPEDEWREDILGSAYESRTIPLLPDEEGEAVATLIRYLPHRDPLAGPEAKAFPTSAALYLHGRNDYFFQTELARSMAEAGSAFYALDLRKYGRSLRPWQSVGYVDDISVYDEEIGEALDIIRTEQGDLPLILVAHSTGGLIATVWSHRHPGAAAGLILNSAWLEMQTMANLRPAMQPVLGRIAQRNPHWEVPLGSGPDHYARSLKDGWAGSGLPLPPELKGFEGDPAVKGWEYALEWKRPGSYPVPAKWLEAIMAGHEIIESEAHLDCPVLSMVSKASYTEEEWSPRVFSSDVVLDVDIVAARSSNLSDQVTIARFPGKHDLFLSDPGVRAEVFSTMRRWIGAFIS</sequence>